<sequence length="83" mass="9718">MSKIEEQIGFLDTFLNADILTDEENFHITHRILLMIKSKDQLIKFIKPEALALMIKLNFISCNEYGLHVEELGEKFINHRNNS</sequence>
<accession>R9ZYV6</accession>
<dbReference type="RefSeq" id="YP_008241341.1">
    <property type="nucleotide sequence ID" value="NC_021795.1"/>
</dbReference>
<dbReference type="KEGG" id="vg:16796887"/>
<dbReference type="EMBL" id="KC821617">
    <property type="protein sequence ID" value="AGO48301.1"/>
    <property type="molecule type" value="Genomic_DNA"/>
</dbReference>
<organism evidence="1 2">
    <name type="scientific">Cellulophaga phage phi17:1</name>
    <dbReference type="NCBI Taxonomy" id="1327980"/>
    <lineage>
        <taxon>Viruses</taxon>
        <taxon>Duplodnaviria</taxon>
        <taxon>Heunggongvirae</taxon>
        <taxon>Uroviricota</taxon>
        <taxon>Caudoviricetes</taxon>
        <taxon>Helsingorvirus</taxon>
        <taxon>Helsingorvirus Cba171</taxon>
    </lineage>
</organism>
<dbReference type="OrthoDB" id="28164at10239"/>
<proteinExistence type="predicted"/>
<reference evidence="2" key="2">
    <citation type="submission" date="2013-03" db="EMBL/GenBank/DDBJ databases">
        <title>The Cellulophaga phages: a novel, diverse, and globally ubiquitous model system.</title>
        <authorList>
            <person name="Holmfeldt K."/>
            <person name="Solonenko N."/>
            <person name="Shah M."/>
            <person name="Corrier K."/>
            <person name="Riemann L."/>
            <person name="VerBerkmoes N.C."/>
            <person name="Sullivan M.B."/>
        </authorList>
    </citation>
    <scope>NUCLEOTIDE SEQUENCE [LARGE SCALE GENOMIC DNA]</scope>
</reference>
<evidence type="ECO:0000313" key="1">
    <source>
        <dbReference type="EMBL" id="AGO48301.1"/>
    </source>
</evidence>
<dbReference type="Proteomes" id="UP000014710">
    <property type="component" value="Segment"/>
</dbReference>
<protein>
    <submittedName>
        <fullName evidence="1">Uncharacterized protein</fullName>
    </submittedName>
</protein>
<dbReference type="GeneID" id="16796887"/>
<keyword evidence="2" id="KW-1185">Reference proteome</keyword>
<reference evidence="1 2" key="1">
    <citation type="journal article" date="2013" name="Proc. Natl. Acad. Sci. U.S.A.">
        <title>Twelve previously unknown phage genera are ubiquitous in global oceans.</title>
        <authorList>
            <person name="Holmfeldt K."/>
            <person name="Solonenko N."/>
            <person name="Shah M."/>
            <person name="Corrier K."/>
            <person name="Riemann L."/>
            <person name="Verberkmoes N.C."/>
            <person name="Sullivan M.B."/>
        </authorList>
    </citation>
    <scope>NUCLEOTIDE SEQUENCE [LARGE SCALE GENOMIC DNA]</scope>
    <source>
        <strain evidence="1">Phi17:1</strain>
    </source>
</reference>
<gene>
    <name evidence="1" type="ORF">Phi17:1_gp25</name>
</gene>
<evidence type="ECO:0000313" key="2">
    <source>
        <dbReference type="Proteomes" id="UP000014710"/>
    </source>
</evidence>
<name>R9ZYV6_9CAUD</name>